<name>A0ABS4IEU3_9BACI</name>
<sequence length="72" mass="7986">MCEVGDIFTIANIEKDFDQVYKAVSHVFNQGTFPVLLGGDHSIGYPSLRAIADNMDGKVGIIHLDRHLDLQE</sequence>
<keyword evidence="1" id="KW-0479">Metal-binding</keyword>
<dbReference type="Proteomes" id="UP001519345">
    <property type="component" value="Unassembled WGS sequence"/>
</dbReference>
<dbReference type="SUPFAM" id="SSF52768">
    <property type="entry name" value="Arginase/deacetylase"/>
    <property type="match status" value="1"/>
</dbReference>
<keyword evidence="2" id="KW-0378">Hydrolase</keyword>
<evidence type="ECO:0000256" key="2">
    <source>
        <dbReference type="ARBA" id="ARBA00022801"/>
    </source>
</evidence>
<evidence type="ECO:0000256" key="1">
    <source>
        <dbReference type="ARBA" id="ARBA00022723"/>
    </source>
</evidence>
<reference evidence="4 5" key="1">
    <citation type="submission" date="2021-03" db="EMBL/GenBank/DDBJ databases">
        <title>Genomic Encyclopedia of Type Strains, Phase IV (KMG-IV): sequencing the most valuable type-strain genomes for metagenomic binning, comparative biology and taxonomic classification.</title>
        <authorList>
            <person name="Goeker M."/>
        </authorList>
    </citation>
    <scope>NUCLEOTIDE SEQUENCE [LARGE SCALE GENOMIC DNA]</scope>
    <source>
        <strain evidence="4 5">DSM 25609</strain>
    </source>
</reference>
<dbReference type="Pfam" id="PF00491">
    <property type="entry name" value="Arginase"/>
    <property type="match status" value="1"/>
</dbReference>
<evidence type="ECO:0000313" key="4">
    <source>
        <dbReference type="EMBL" id="MBP1969469.1"/>
    </source>
</evidence>
<protein>
    <submittedName>
        <fullName evidence="4">Arginase family enzyme</fullName>
    </submittedName>
</protein>
<dbReference type="InterPro" id="IPR006035">
    <property type="entry name" value="Ureohydrolase"/>
</dbReference>
<dbReference type="EMBL" id="JAGGKX010000006">
    <property type="protein sequence ID" value="MBP1969469.1"/>
    <property type="molecule type" value="Genomic_DNA"/>
</dbReference>
<keyword evidence="5" id="KW-1185">Reference proteome</keyword>
<proteinExistence type="inferred from homology"/>
<dbReference type="PANTHER" id="PTHR11358">
    <property type="entry name" value="ARGINASE/AGMATINASE"/>
    <property type="match status" value="1"/>
</dbReference>
<accession>A0ABS4IEU3</accession>
<dbReference type="Gene3D" id="3.40.800.10">
    <property type="entry name" value="Ureohydrolase domain"/>
    <property type="match status" value="1"/>
</dbReference>
<dbReference type="PROSITE" id="PS51409">
    <property type="entry name" value="ARGINASE_2"/>
    <property type="match status" value="1"/>
</dbReference>
<organism evidence="4 5">
    <name type="scientific">Virgibacillus natechei</name>
    <dbReference type="NCBI Taxonomy" id="1216297"/>
    <lineage>
        <taxon>Bacteria</taxon>
        <taxon>Bacillati</taxon>
        <taxon>Bacillota</taxon>
        <taxon>Bacilli</taxon>
        <taxon>Bacillales</taxon>
        <taxon>Bacillaceae</taxon>
        <taxon>Virgibacillus</taxon>
    </lineage>
</organism>
<evidence type="ECO:0000313" key="5">
    <source>
        <dbReference type="Proteomes" id="UP001519345"/>
    </source>
</evidence>
<comment type="caution">
    <text evidence="4">The sequence shown here is derived from an EMBL/GenBank/DDBJ whole genome shotgun (WGS) entry which is preliminary data.</text>
</comment>
<dbReference type="PANTHER" id="PTHR11358:SF26">
    <property type="entry name" value="GUANIDINO ACID HYDROLASE, MITOCHONDRIAL"/>
    <property type="match status" value="1"/>
</dbReference>
<evidence type="ECO:0000256" key="3">
    <source>
        <dbReference type="PROSITE-ProRule" id="PRU00742"/>
    </source>
</evidence>
<dbReference type="InterPro" id="IPR023696">
    <property type="entry name" value="Ureohydrolase_dom_sf"/>
</dbReference>
<gene>
    <name evidence="4" type="ORF">J2Z83_001573</name>
</gene>
<comment type="similarity">
    <text evidence="3">Belongs to the arginase family.</text>
</comment>